<evidence type="ECO:0000313" key="2">
    <source>
        <dbReference type="Proteomes" id="UP000242972"/>
    </source>
</evidence>
<protein>
    <submittedName>
        <fullName evidence="1">Uncharacterized protein</fullName>
    </submittedName>
</protein>
<proteinExistence type="predicted"/>
<accession>A0A2T2X1D4</accession>
<reference evidence="1 2" key="1">
    <citation type="journal article" date="2014" name="BMC Genomics">
        <title>Comparison of environmental and isolate Sulfobacillus genomes reveals diverse carbon, sulfur, nitrogen, and hydrogen metabolisms.</title>
        <authorList>
            <person name="Justice N.B."/>
            <person name="Norman A."/>
            <person name="Brown C.T."/>
            <person name="Singh A."/>
            <person name="Thomas B.C."/>
            <person name="Banfield J.F."/>
        </authorList>
    </citation>
    <scope>NUCLEOTIDE SEQUENCE [LARGE SCALE GENOMIC DNA]</scope>
    <source>
        <strain evidence="1">AMDSBA4</strain>
    </source>
</reference>
<organism evidence="1 2">
    <name type="scientific">Sulfobacillus benefaciens</name>
    <dbReference type="NCBI Taxonomy" id="453960"/>
    <lineage>
        <taxon>Bacteria</taxon>
        <taxon>Bacillati</taxon>
        <taxon>Bacillota</taxon>
        <taxon>Clostridia</taxon>
        <taxon>Eubacteriales</taxon>
        <taxon>Clostridiales Family XVII. Incertae Sedis</taxon>
        <taxon>Sulfobacillus</taxon>
    </lineage>
</organism>
<dbReference type="AlphaFoldDB" id="A0A2T2X1D4"/>
<name>A0A2T2X1D4_9FIRM</name>
<evidence type="ECO:0000313" key="1">
    <source>
        <dbReference type="EMBL" id="PSR28286.1"/>
    </source>
</evidence>
<gene>
    <name evidence="1" type="ORF">C7B46_19045</name>
</gene>
<dbReference type="EMBL" id="PXYW01000098">
    <property type="protein sequence ID" value="PSR28286.1"/>
    <property type="molecule type" value="Genomic_DNA"/>
</dbReference>
<dbReference type="Proteomes" id="UP000242972">
    <property type="component" value="Unassembled WGS sequence"/>
</dbReference>
<comment type="caution">
    <text evidence="1">The sequence shown here is derived from an EMBL/GenBank/DDBJ whole genome shotgun (WGS) entry which is preliminary data.</text>
</comment>
<sequence>MFTDDVLVCAGEAECQGINICKGTHVQFPRVSANDAVKIVWAKIAGIAGIFIMVRGPVVDDTQFWVFNSSVNGLVFGTLH</sequence>